<protein>
    <submittedName>
        <fullName evidence="2">Uncharacterized protein</fullName>
    </submittedName>
</protein>
<feature type="chain" id="PRO_5009193202" evidence="1">
    <location>
        <begin position="33"/>
        <end position="78"/>
    </location>
</feature>
<keyword evidence="3" id="KW-1185">Reference proteome</keyword>
<sequence>MSSITSSSSIKSLLVFVILVISIASVPSKVEGKIIDVILNIFDAPNQIDLYATSPGHYADKTIEFLAFGDAAMDYYVN</sequence>
<dbReference type="KEGG" id="fcy:FRACYDRAFT_268850"/>
<feature type="signal peptide" evidence="1">
    <location>
        <begin position="1"/>
        <end position="32"/>
    </location>
</feature>
<name>A0A1E7FIS4_9STRA</name>
<organism evidence="2 3">
    <name type="scientific">Fragilariopsis cylindrus CCMP1102</name>
    <dbReference type="NCBI Taxonomy" id="635003"/>
    <lineage>
        <taxon>Eukaryota</taxon>
        <taxon>Sar</taxon>
        <taxon>Stramenopiles</taxon>
        <taxon>Ochrophyta</taxon>
        <taxon>Bacillariophyta</taxon>
        <taxon>Bacillariophyceae</taxon>
        <taxon>Bacillariophycidae</taxon>
        <taxon>Bacillariales</taxon>
        <taxon>Bacillariaceae</taxon>
        <taxon>Fragilariopsis</taxon>
    </lineage>
</organism>
<dbReference type="AlphaFoldDB" id="A0A1E7FIS4"/>
<dbReference type="InParanoid" id="A0A1E7FIS4"/>
<gene>
    <name evidence="2" type="ORF">FRACYDRAFT_268850</name>
</gene>
<dbReference type="Proteomes" id="UP000095751">
    <property type="component" value="Unassembled WGS sequence"/>
</dbReference>
<proteinExistence type="predicted"/>
<dbReference type="EMBL" id="KV784357">
    <property type="protein sequence ID" value="OEU18037.1"/>
    <property type="molecule type" value="Genomic_DNA"/>
</dbReference>
<accession>A0A1E7FIS4</accession>
<evidence type="ECO:0000256" key="1">
    <source>
        <dbReference type="SAM" id="SignalP"/>
    </source>
</evidence>
<reference evidence="2 3" key="1">
    <citation type="submission" date="2016-09" db="EMBL/GenBank/DDBJ databases">
        <title>Extensive genetic diversity and differential bi-allelic expression allows diatom success in the polar Southern Ocean.</title>
        <authorList>
            <consortium name="DOE Joint Genome Institute"/>
            <person name="Mock T."/>
            <person name="Otillar R.P."/>
            <person name="Strauss J."/>
            <person name="Dupont C."/>
            <person name="Frickenhaus S."/>
            <person name="Maumus F."/>
            <person name="Mcmullan M."/>
            <person name="Sanges R."/>
            <person name="Schmutz J."/>
            <person name="Toseland A."/>
            <person name="Valas R."/>
            <person name="Veluchamy A."/>
            <person name="Ward B.J."/>
            <person name="Allen A."/>
            <person name="Barry K."/>
            <person name="Falciatore A."/>
            <person name="Ferrante M."/>
            <person name="Fortunato A.E."/>
            <person name="Gloeckner G."/>
            <person name="Gruber A."/>
            <person name="Hipkin R."/>
            <person name="Janech M."/>
            <person name="Kroth P."/>
            <person name="Leese F."/>
            <person name="Lindquist E."/>
            <person name="Lyon B.R."/>
            <person name="Martin J."/>
            <person name="Mayer C."/>
            <person name="Parker M."/>
            <person name="Quesneville H."/>
            <person name="Raymond J."/>
            <person name="Uhlig C."/>
            <person name="Valentin K.U."/>
            <person name="Worden A.Z."/>
            <person name="Armbrust E.V."/>
            <person name="Bowler C."/>
            <person name="Green B."/>
            <person name="Moulton V."/>
            <person name="Van Oosterhout C."/>
            <person name="Grigoriev I."/>
        </authorList>
    </citation>
    <scope>NUCLEOTIDE SEQUENCE [LARGE SCALE GENOMIC DNA]</scope>
    <source>
        <strain evidence="2 3">CCMP1102</strain>
    </source>
</reference>
<evidence type="ECO:0000313" key="3">
    <source>
        <dbReference type="Proteomes" id="UP000095751"/>
    </source>
</evidence>
<evidence type="ECO:0000313" key="2">
    <source>
        <dbReference type="EMBL" id="OEU18037.1"/>
    </source>
</evidence>
<keyword evidence="1" id="KW-0732">Signal</keyword>